<accession>A0ABD0VD86</accession>
<evidence type="ECO:0000313" key="3">
    <source>
        <dbReference type="Proteomes" id="UP001552299"/>
    </source>
</evidence>
<evidence type="ECO:0000313" key="2">
    <source>
        <dbReference type="EMBL" id="KAL0923049.1"/>
    </source>
</evidence>
<organism evidence="2 3">
    <name type="scientific">Dendrobium thyrsiflorum</name>
    <name type="common">Pinecone-like raceme dendrobium</name>
    <name type="synonym">Orchid</name>
    <dbReference type="NCBI Taxonomy" id="117978"/>
    <lineage>
        <taxon>Eukaryota</taxon>
        <taxon>Viridiplantae</taxon>
        <taxon>Streptophyta</taxon>
        <taxon>Embryophyta</taxon>
        <taxon>Tracheophyta</taxon>
        <taxon>Spermatophyta</taxon>
        <taxon>Magnoliopsida</taxon>
        <taxon>Liliopsida</taxon>
        <taxon>Asparagales</taxon>
        <taxon>Orchidaceae</taxon>
        <taxon>Epidendroideae</taxon>
        <taxon>Malaxideae</taxon>
        <taxon>Dendrobiinae</taxon>
        <taxon>Dendrobium</taxon>
    </lineage>
</organism>
<dbReference type="EMBL" id="JANQDX010000006">
    <property type="protein sequence ID" value="KAL0923049.1"/>
    <property type="molecule type" value="Genomic_DNA"/>
</dbReference>
<keyword evidence="3" id="KW-1185">Reference proteome</keyword>
<name>A0ABD0VD86_DENTH</name>
<proteinExistence type="predicted"/>
<evidence type="ECO:0000256" key="1">
    <source>
        <dbReference type="SAM" id="MobiDB-lite"/>
    </source>
</evidence>
<sequence length="108" mass="11804">MTSTTRQDVSEKASCGPAAAGSRQCGLRSHLKSSLSRFQCRSLKTRLRELRCGEHGEKEFMVDDGTKKGANSKLLVLSSSQLSRLKEATVNGDDGQRMESGTRQLMVV</sequence>
<dbReference type="Proteomes" id="UP001552299">
    <property type="component" value="Unassembled WGS sequence"/>
</dbReference>
<feature type="region of interest" description="Disordered" evidence="1">
    <location>
        <begin position="1"/>
        <end position="23"/>
    </location>
</feature>
<reference evidence="2 3" key="1">
    <citation type="journal article" date="2024" name="Plant Biotechnol. J.">
        <title>Dendrobium thyrsiflorum genome and its molecular insights into genes involved in important horticultural traits.</title>
        <authorList>
            <person name="Chen B."/>
            <person name="Wang J.Y."/>
            <person name="Zheng P.J."/>
            <person name="Li K.L."/>
            <person name="Liang Y.M."/>
            <person name="Chen X.F."/>
            <person name="Zhang C."/>
            <person name="Zhao X."/>
            <person name="He X."/>
            <person name="Zhang G.Q."/>
            <person name="Liu Z.J."/>
            <person name="Xu Q."/>
        </authorList>
    </citation>
    <scope>NUCLEOTIDE SEQUENCE [LARGE SCALE GENOMIC DNA]</scope>
    <source>
        <strain evidence="2">GZMU011</strain>
    </source>
</reference>
<dbReference type="AlphaFoldDB" id="A0ABD0VD86"/>
<comment type="caution">
    <text evidence="2">The sequence shown here is derived from an EMBL/GenBank/DDBJ whole genome shotgun (WGS) entry which is preliminary data.</text>
</comment>
<protein>
    <submittedName>
        <fullName evidence="2">Uncharacterized protein</fullName>
    </submittedName>
</protein>
<gene>
    <name evidence="2" type="ORF">M5K25_007094</name>
</gene>